<geneLocation type="mitochondrion" evidence="12"/>
<dbReference type="GO" id="GO:0005385">
    <property type="term" value="F:zinc ion transmembrane transporter activity"/>
    <property type="evidence" value="ECO:0007669"/>
    <property type="project" value="InterPro"/>
</dbReference>
<accession>A0A3P3YG90</accession>
<feature type="domain" description="Cation efflux protein cytoplasmic" evidence="11">
    <location>
        <begin position="603"/>
        <end position="668"/>
    </location>
</feature>
<feature type="transmembrane region" description="Helical" evidence="9">
    <location>
        <begin position="236"/>
        <end position="257"/>
    </location>
</feature>
<keyword evidence="12" id="KW-0496">Mitochondrion</keyword>
<feature type="region of interest" description="Disordered" evidence="8">
    <location>
        <begin position="706"/>
        <end position="736"/>
    </location>
</feature>
<feature type="transmembrane region" description="Helical" evidence="9">
    <location>
        <begin position="197"/>
        <end position="216"/>
    </location>
</feature>
<feature type="transmembrane region" description="Helical" evidence="9">
    <location>
        <begin position="277"/>
        <end position="295"/>
    </location>
</feature>
<feature type="transmembrane region" description="Helical" evidence="9">
    <location>
        <begin position="452"/>
        <end position="471"/>
    </location>
</feature>
<dbReference type="EMBL" id="OVEO01000011">
    <property type="protein sequence ID" value="SPQ99144.1"/>
    <property type="molecule type" value="Genomic_DNA"/>
</dbReference>
<dbReference type="Pfam" id="PF01545">
    <property type="entry name" value="Cation_efflux"/>
    <property type="match status" value="1"/>
</dbReference>
<evidence type="ECO:0000259" key="10">
    <source>
        <dbReference type="Pfam" id="PF01545"/>
    </source>
</evidence>
<feature type="transmembrane region" description="Helical" evidence="9">
    <location>
        <begin position="483"/>
        <end position="506"/>
    </location>
</feature>
<evidence type="ECO:0000256" key="6">
    <source>
        <dbReference type="ARBA" id="ARBA00023065"/>
    </source>
</evidence>
<evidence type="ECO:0000256" key="9">
    <source>
        <dbReference type="SAM" id="Phobius"/>
    </source>
</evidence>
<evidence type="ECO:0008006" key="14">
    <source>
        <dbReference type="Google" id="ProtNLM"/>
    </source>
</evidence>
<dbReference type="InterPro" id="IPR036837">
    <property type="entry name" value="Cation_efflux_CTD_sf"/>
</dbReference>
<dbReference type="Pfam" id="PF16916">
    <property type="entry name" value="ZT_dimer"/>
    <property type="match status" value="1"/>
</dbReference>
<proteinExistence type="inferred from homology"/>
<feature type="transmembrane region" description="Helical" evidence="9">
    <location>
        <begin position="307"/>
        <end position="326"/>
    </location>
</feature>
<dbReference type="SUPFAM" id="SSF161111">
    <property type="entry name" value="Cation efflux protein transmembrane domain-like"/>
    <property type="match status" value="1"/>
</dbReference>
<evidence type="ECO:0000256" key="5">
    <source>
        <dbReference type="ARBA" id="ARBA00022989"/>
    </source>
</evidence>
<evidence type="ECO:0000259" key="11">
    <source>
        <dbReference type="Pfam" id="PF16916"/>
    </source>
</evidence>
<evidence type="ECO:0000256" key="7">
    <source>
        <dbReference type="ARBA" id="ARBA00023136"/>
    </source>
</evidence>
<evidence type="ECO:0000313" key="12">
    <source>
        <dbReference type="EMBL" id="SPQ99144.1"/>
    </source>
</evidence>
<dbReference type="InterPro" id="IPR027470">
    <property type="entry name" value="Cation_efflux_CTD"/>
</dbReference>
<dbReference type="GO" id="GO:0006882">
    <property type="term" value="P:intracellular zinc ion homeostasis"/>
    <property type="evidence" value="ECO:0007669"/>
    <property type="project" value="InterPro"/>
</dbReference>
<gene>
    <name evidence="12" type="ORF">PLBR_LOCUS6359</name>
</gene>
<feature type="transmembrane region" description="Helical" evidence="9">
    <location>
        <begin position="411"/>
        <end position="431"/>
    </location>
</feature>
<dbReference type="InterPro" id="IPR045316">
    <property type="entry name" value="Msc2-like"/>
</dbReference>
<feature type="transmembrane region" description="Helical" evidence="9">
    <location>
        <begin position="44"/>
        <end position="67"/>
    </location>
</feature>
<comment type="subcellular location">
    <subcellularLocation>
        <location evidence="1">Membrane</location>
        <topology evidence="1">Multi-pass membrane protein</topology>
    </subcellularLocation>
</comment>
<feature type="transmembrane region" description="Helical" evidence="9">
    <location>
        <begin position="558"/>
        <end position="581"/>
    </location>
</feature>
<keyword evidence="6" id="KW-0406">Ion transport</keyword>
<feature type="transmembrane region" description="Helical" evidence="9">
    <location>
        <begin position="79"/>
        <end position="103"/>
    </location>
</feature>
<dbReference type="GO" id="GO:0005794">
    <property type="term" value="C:Golgi apparatus"/>
    <property type="evidence" value="ECO:0007669"/>
    <property type="project" value="TreeGrafter"/>
</dbReference>
<feature type="transmembrane region" description="Helical" evidence="9">
    <location>
        <begin position="532"/>
        <end position="552"/>
    </location>
</feature>
<evidence type="ECO:0000256" key="1">
    <source>
        <dbReference type="ARBA" id="ARBA00004141"/>
    </source>
</evidence>
<reference evidence="12 13" key="1">
    <citation type="submission" date="2018-03" db="EMBL/GenBank/DDBJ databases">
        <authorList>
            <person name="Fogelqvist J."/>
        </authorList>
    </citation>
    <scope>NUCLEOTIDE SEQUENCE [LARGE SCALE GENOMIC DNA]</scope>
</reference>
<feature type="transmembrane region" description="Helical" evidence="9">
    <location>
        <begin position="385"/>
        <end position="405"/>
    </location>
</feature>
<feature type="compositionally biased region" description="Basic and acidic residues" evidence="8">
    <location>
        <begin position="706"/>
        <end position="725"/>
    </location>
</feature>
<dbReference type="PANTHER" id="PTHR45755">
    <property type="match status" value="1"/>
</dbReference>
<dbReference type="InterPro" id="IPR002524">
    <property type="entry name" value="Cation_efflux"/>
</dbReference>
<evidence type="ECO:0000256" key="8">
    <source>
        <dbReference type="SAM" id="MobiDB-lite"/>
    </source>
</evidence>
<evidence type="ECO:0000256" key="2">
    <source>
        <dbReference type="ARBA" id="ARBA00008873"/>
    </source>
</evidence>
<protein>
    <recommendedName>
        <fullName evidence="14">Cation efflux protein cytoplasmic domain-containing protein</fullName>
    </recommendedName>
</protein>
<keyword evidence="7 9" id="KW-0472">Membrane</keyword>
<evidence type="ECO:0000256" key="3">
    <source>
        <dbReference type="ARBA" id="ARBA00022448"/>
    </source>
</evidence>
<feature type="transmembrane region" description="Helical" evidence="9">
    <location>
        <begin position="332"/>
        <end position="360"/>
    </location>
</feature>
<dbReference type="Gene3D" id="1.20.1510.10">
    <property type="entry name" value="Cation efflux protein transmembrane domain"/>
    <property type="match status" value="1"/>
</dbReference>
<sequence length="736" mass="78064">MIIGDGDATSEAHSLTSLAVDRLSLTVALGVMSHVVVSGTSVPVAASAVLGCVAVLAIAVNGSKLVVKKRMTSKQMSSIGIVAFAVLALTYTVLFALRVLGTFRSAVLLRYTEYAILYAPALSSLNGLLPPLRAPGRKPSSSQARLGVACIALAFAVIVLTPTSLGALPVQQAAGDNDGGSGRTPAPESDARPHASFFPIEACLALFAGSVVMSFLRRYLGSGVSGTGFPNARRLYGLAVCLAAAAAIPIATFSVLFRATATTTASDGDASPPRVGSSLPALLVYPVAALAWYIYNAPGRTIPPVTQALPGLGMTIVASLVVSMFTGSSWDISWTSILVVIMTGAAAYQLGGSSIADAFLARHGRSNVARGVFRHIMETRNSRRIFVFLCINFAFTLVEIAYGYWSNSIGLISDAVHMLFDCTALGIGLYASYVSRLNANDEFTYGYGRFEVVSGLVNGIFLVLISFSVFVESVERLFDPPEIEGFEILVVAVVGLLVNIVGIVFFHDAHHHHGHSHGGGCESGHNSNMEGIYLHVLADALGSVGVIVSSLLVHLFGWLIADPICSLLIAVLILMSVWQLLRETSLVLLQRTPASVDRRMPDVLHEITSLPGVIGYRDFHVWSFTTTWLVGSIHVHVDAECNAQAMLSKIAHVLRSNGMSQVTVQVETQALVDGLEPETRMRYHMHNPAHVPSLIANGFTADRGHCSDGHGHAHDGHDHAHDARHGPAGHGHSHGP</sequence>
<comment type="similarity">
    <text evidence="2">Belongs to the cation diffusion facilitator (CDF) transporter (TC 2.A.4) family. SLC30A subfamily.</text>
</comment>
<dbReference type="Proteomes" id="UP000290189">
    <property type="component" value="Unassembled WGS sequence"/>
</dbReference>
<dbReference type="NCBIfam" id="TIGR01297">
    <property type="entry name" value="CDF"/>
    <property type="match status" value="1"/>
</dbReference>
<evidence type="ECO:0000256" key="4">
    <source>
        <dbReference type="ARBA" id="ARBA00022692"/>
    </source>
</evidence>
<keyword evidence="3" id="KW-0813">Transport</keyword>
<dbReference type="AlphaFoldDB" id="A0A3P3YG90"/>
<dbReference type="InterPro" id="IPR058533">
    <property type="entry name" value="Cation_efflux_TM"/>
</dbReference>
<name>A0A3P3YG90_PLABS</name>
<feature type="transmembrane region" description="Helical" evidence="9">
    <location>
        <begin position="146"/>
        <end position="168"/>
    </location>
</feature>
<dbReference type="GO" id="GO:0016020">
    <property type="term" value="C:membrane"/>
    <property type="evidence" value="ECO:0007669"/>
    <property type="project" value="UniProtKB-SubCell"/>
</dbReference>
<dbReference type="SUPFAM" id="SSF160240">
    <property type="entry name" value="Cation efflux protein cytoplasmic domain-like"/>
    <property type="match status" value="1"/>
</dbReference>
<feature type="domain" description="Cation efflux protein transmembrane" evidence="10">
    <location>
        <begin position="385"/>
        <end position="589"/>
    </location>
</feature>
<organism evidence="12 13">
    <name type="scientific">Plasmodiophora brassicae</name>
    <name type="common">Clubroot disease agent</name>
    <dbReference type="NCBI Taxonomy" id="37360"/>
    <lineage>
        <taxon>Eukaryota</taxon>
        <taxon>Sar</taxon>
        <taxon>Rhizaria</taxon>
        <taxon>Endomyxa</taxon>
        <taxon>Phytomyxea</taxon>
        <taxon>Plasmodiophorida</taxon>
        <taxon>Plasmodiophoridae</taxon>
        <taxon>Plasmodiophora</taxon>
    </lineage>
</organism>
<dbReference type="FunFam" id="1.20.1510.10:FF:000014">
    <property type="entry name" value="Cation efflux protein/ zinc transporter"/>
    <property type="match status" value="1"/>
</dbReference>
<keyword evidence="4 9" id="KW-0812">Transmembrane</keyword>
<dbReference type="PANTHER" id="PTHR45755:SF4">
    <property type="entry name" value="ZINC TRANSPORTER 7"/>
    <property type="match status" value="1"/>
</dbReference>
<evidence type="ECO:0000313" key="13">
    <source>
        <dbReference type="Proteomes" id="UP000290189"/>
    </source>
</evidence>
<keyword evidence="5 9" id="KW-1133">Transmembrane helix</keyword>
<dbReference type="InterPro" id="IPR027469">
    <property type="entry name" value="Cation_efflux_TMD_sf"/>
</dbReference>
<feature type="transmembrane region" description="Helical" evidence="9">
    <location>
        <begin position="115"/>
        <end position="134"/>
    </location>
</feature>